<reference evidence="2" key="1">
    <citation type="journal article" date="2015" name="Nature">
        <title>Complex archaea that bridge the gap between prokaryotes and eukaryotes.</title>
        <authorList>
            <person name="Spang A."/>
            <person name="Saw J.H."/>
            <person name="Jorgensen S.L."/>
            <person name="Zaremba-Niedzwiedzka K."/>
            <person name="Martijn J."/>
            <person name="Lind A.E."/>
            <person name="van Eijk R."/>
            <person name="Schleper C."/>
            <person name="Guy L."/>
            <person name="Ettema T.J."/>
        </authorList>
    </citation>
    <scope>NUCLEOTIDE SEQUENCE</scope>
</reference>
<accession>A0A0F9T9F5</accession>
<dbReference type="InterPro" id="IPR016866">
    <property type="entry name" value="UCP028069"/>
</dbReference>
<evidence type="ECO:0000256" key="1">
    <source>
        <dbReference type="SAM" id="Coils"/>
    </source>
</evidence>
<sequence length="253" mass="29164">MRAVWLTALLCLPLTVPAQQAVQQAQEQSAALTAAAVDSQRRIEQLDDATRSALEAYRQANQQISQLGEYNNRMEKVVDQQQHELNSLREQLGSIEHTQTEMRPLIRRMVESLEQFIAVDLPFLPEERQDRVARLQDLLVDPEVSVAELYRRVLEAYQIESDYGRTLEAWRGELARGEEGRIVEFLRLGRLMLFYQTLDGQEQGYWDMTRQSWQVLPSGYRRTLEQGLAIARTEQMPVMLRLPLPAVSQEVAP</sequence>
<keyword evidence="1" id="KW-0175">Coiled coil</keyword>
<evidence type="ECO:0000313" key="2">
    <source>
        <dbReference type="EMBL" id="KKN71597.1"/>
    </source>
</evidence>
<proteinExistence type="predicted"/>
<dbReference type="AlphaFoldDB" id="A0A0F9T9F5"/>
<gene>
    <name evidence="2" type="ORF">LCGC14_0419110</name>
</gene>
<name>A0A0F9T9F5_9ZZZZ</name>
<feature type="coiled-coil region" evidence="1">
    <location>
        <begin position="43"/>
        <end position="98"/>
    </location>
</feature>
<dbReference type="EMBL" id="LAZR01000380">
    <property type="protein sequence ID" value="KKN71597.1"/>
    <property type="molecule type" value="Genomic_DNA"/>
</dbReference>
<comment type="caution">
    <text evidence="2">The sequence shown here is derived from an EMBL/GenBank/DDBJ whole genome shotgun (WGS) entry which is preliminary data.</text>
</comment>
<dbReference type="PIRSF" id="PIRSF028069">
    <property type="entry name" value="UCP028069"/>
    <property type="match status" value="1"/>
</dbReference>
<dbReference type="Pfam" id="PF11932">
    <property type="entry name" value="DUF3450"/>
    <property type="match status" value="1"/>
</dbReference>
<organism evidence="2">
    <name type="scientific">marine sediment metagenome</name>
    <dbReference type="NCBI Taxonomy" id="412755"/>
    <lineage>
        <taxon>unclassified sequences</taxon>
        <taxon>metagenomes</taxon>
        <taxon>ecological metagenomes</taxon>
    </lineage>
</organism>
<protein>
    <recommendedName>
        <fullName evidence="3">DUF3450 domain-containing protein</fullName>
    </recommendedName>
</protein>
<evidence type="ECO:0008006" key="3">
    <source>
        <dbReference type="Google" id="ProtNLM"/>
    </source>
</evidence>